<keyword evidence="3" id="KW-1185">Reference proteome</keyword>
<gene>
    <name evidence="2" type="ORF">EDB92DRAFT_1948338</name>
</gene>
<keyword evidence="1" id="KW-0812">Transmembrane</keyword>
<feature type="transmembrane region" description="Helical" evidence="1">
    <location>
        <begin position="154"/>
        <end position="173"/>
    </location>
</feature>
<organism evidence="2 3">
    <name type="scientific">Lactarius akahatsu</name>
    <dbReference type="NCBI Taxonomy" id="416441"/>
    <lineage>
        <taxon>Eukaryota</taxon>
        <taxon>Fungi</taxon>
        <taxon>Dikarya</taxon>
        <taxon>Basidiomycota</taxon>
        <taxon>Agaricomycotina</taxon>
        <taxon>Agaricomycetes</taxon>
        <taxon>Russulales</taxon>
        <taxon>Russulaceae</taxon>
        <taxon>Lactarius</taxon>
    </lineage>
</organism>
<comment type="caution">
    <text evidence="2">The sequence shown here is derived from an EMBL/GenBank/DDBJ whole genome shotgun (WGS) entry which is preliminary data.</text>
</comment>
<dbReference type="AlphaFoldDB" id="A0AAD4LFM9"/>
<feature type="transmembrane region" description="Helical" evidence="1">
    <location>
        <begin position="20"/>
        <end position="42"/>
    </location>
</feature>
<proteinExistence type="predicted"/>
<sequence>MVNFNDPAIVQADVRALENFVFAVQGVYIWEYFSALWFEWSFITGEQPHRWSIWVYLGTRLLTLMNAVSNLVGFSLWVYSELITAHAAFSLRSLLLILRISAIWSGNKLILGACSCAYLTNIAFLIRSIAIAKETWADQLRACVSVGEKSRDNIMATFFSEVFLLLVMTIGLLRQRDHYLGRLLFNQCMICLVVATFAEVPPFVSEAAIVDPARGLITLR</sequence>
<reference evidence="2" key="1">
    <citation type="submission" date="2022-01" db="EMBL/GenBank/DDBJ databases">
        <title>Comparative genomics reveals a dynamic genome evolution in the ectomycorrhizal milk-cap (Lactarius) mushrooms.</title>
        <authorList>
            <consortium name="DOE Joint Genome Institute"/>
            <person name="Lebreton A."/>
            <person name="Tang N."/>
            <person name="Kuo A."/>
            <person name="LaButti K."/>
            <person name="Drula E."/>
            <person name="Barry K."/>
            <person name="Clum A."/>
            <person name="Lipzen A."/>
            <person name="Mousain D."/>
            <person name="Ng V."/>
            <person name="Wang R."/>
            <person name="Wang X."/>
            <person name="Dai Y."/>
            <person name="Henrissat B."/>
            <person name="Grigoriev I.V."/>
            <person name="Guerin-Laguette A."/>
            <person name="Yu F."/>
            <person name="Martin F.M."/>
        </authorList>
    </citation>
    <scope>NUCLEOTIDE SEQUENCE</scope>
    <source>
        <strain evidence="2">QP</strain>
    </source>
</reference>
<name>A0AAD4LFM9_9AGAM</name>
<evidence type="ECO:0000313" key="2">
    <source>
        <dbReference type="EMBL" id="KAH8987832.1"/>
    </source>
</evidence>
<evidence type="ECO:0000313" key="3">
    <source>
        <dbReference type="Proteomes" id="UP001201163"/>
    </source>
</evidence>
<dbReference type="EMBL" id="JAKELL010000045">
    <property type="protein sequence ID" value="KAH8987832.1"/>
    <property type="molecule type" value="Genomic_DNA"/>
</dbReference>
<feature type="transmembrane region" description="Helical" evidence="1">
    <location>
        <begin position="54"/>
        <end position="77"/>
    </location>
</feature>
<keyword evidence="1" id="KW-1133">Transmembrane helix</keyword>
<protein>
    <submittedName>
        <fullName evidence="2">Uncharacterized protein</fullName>
    </submittedName>
</protein>
<keyword evidence="1" id="KW-0472">Membrane</keyword>
<accession>A0AAD4LFM9</accession>
<feature type="transmembrane region" description="Helical" evidence="1">
    <location>
        <begin position="109"/>
        <end position="130"/>
    </location>
</feature>
<dbReference type="Proteomes" id="UP001201163">
    <property type="component" value="Unassembled WGS sequence"/>
</dbReference>
<evidence type="ECO:0000256" key="1">
    <source>
        <dbReference type="SAM" id="Phobius"/>
    </source>
</evidence>